<keyword evidence="9" id="KW-1185">Reference proteome</keyword>
<dbReference type="EC" id="3.4.16.-" evidence="7"/>
<dbReference type="AlphaFoldDB" id="A0AAD2PW42"/>
<name>A0AAD2PW42_9STRA</name>
<accession>A0AAD2PW42</accession>
<dbReference type="GO" id="GO:0004185">
    <property type="term" value="F:serine-type carboxypeptidase activity"/>
    <property type="evidence" value="ECO:0007669"/>
    <property type="project" value="UniProtKB-UniRule"/>
</dbReference>
<dbReference type="PROSITE" id="PS00131">
    <property type="entry name" value="CARBOXYPEPT_SER_SER"/>
    <property type="match status" value="1"/>
</dbReference>
<keyword evidence="3 7" id="KW-0645">Protease</keyword>
<dbReference type="InterPro" id="IPR018202">
    <property type="entry name" value="Ser_caboxypep_ser_AS"/>
</dbReference>
<dbReference type="SUPFAM" id="SSF53474">
    <property type="entry name" value="alpha/beta-Hydrolases"/>
    <property type="match status" value="1"/>
</dbReference>
<evidence type="ECO:0000256" key="3">
    <source>
        <dbReference type="ARBA" id="ARBA00022670"/>
    </source>
</evidence>
<evidence type="ECO:0000256" key="4">
    <source>
        <dbReference type="ARBA" id="ARBA00022729"/>
    </source>
</evidence>
<feature type="chain" id="PRO_5041771408" description="Carboxypeptidase" evidence="7">
    <location>
        <begin position="18"/>
        <end position="527"/>
    </location>
</feature>
<dbReference type="InterPro" id="IPR029058">
    <property type="entry name" value="AB_hydrolase_fold"/>
</dbReference>
<gene>
    <name evidence="8" type="ORF">CYCCA115_LOCUS17479</name>
</gene>
<evidence type="ECO:0000256" key="7">
    <source>
        <dbReference type="RuleBase" id="RU361156"/>
    </source>
</evidence>
<organism evidence="8 9">
    <name type="scientific">Cylindrotheca closterium</name>
    <dbReference type="NCBI Taxonomy" id="2856"/>
    <lineage>
        <taxon>Eukaryota</taxon>
        <taxon>Sar</taxon>
        <taxon>Stramenopiles</taxon>
        <taxon>Ochrophyta</taxon>
        <taxon>Bacillariophyta</taxon>
        <taxon>Bacillariophyceae</taxon>
        <taxon>Bacillariophycidae</taxon>
        <taxon>Bacillariales</taxon>
        <taxon>Bacillariaceae</taxon>
        <taxon>Cylindrotheca</taxon>
    </lineage>
</organism>
<dbReference type="InterPro" id="IPR033124">
    <property type="entry name" value="Ser_caboxypep_his_AS"/>
</dbReference>
<protein>
    <recommendedName>
        <fullName evidence="7">Carboxypeptidase</fullName>
        <ecNumber evidence="7">3.4.16.-</ecNumber>
    </recommendedName>
</protein>
<evidence type="ECO:0000256" key="2">
    <source>
        <dbReference type="ARBA" id="ARBA00022645"/>
    </source>
</evidence>
<dbReference type="PANTHER" id="PTHR11802:SF113">
    <property type="entry name" value="SERINE CARBOXYPEPTIDASE CTSA-4.1"/>
    <property type="match status" value="1"/>
</dbReference>
<comment type="caution">
    <text evidence="8">The sequence shown here is derived from an EMBL/GenBank/DDBJ whole genome shotgun (WGS) entry which is preliminary data.</text>
</comment>
<dbReference type="Gene3D" id="3.40.50.1820">
    <property type="entry name" value="alpha/beta hydrolase"/>
    <property type="match status" value="1"/>
</dbReference>
<evidence type="ECO:0000256" key="1">
    <source>
        <dbReference type="ARBA" id="ARBA00009431"/>
    </source>
</evidence>
<keyword evidence="4 7" id="KW-0732">Signal</keyword>
<dbReference type="Pfam" id="PF00450">
    <property type="entry name" value="Peptidase_S10"/>
    <property type="match status" value="1"/>
</dbReference>
<dbReference type="InterPro" id="IPR001563">
    <property type="entry name" value="Peptidase_S10"/>
</dbReference>
<evidence type="ECO:0000256" key="6">
    <source>
        <dbReference type="ARBA" id="ARBA00023180"/>
    </source>
</evidence>
<dbReference type="GO" id="GO:0006508">
    <property type="term" value="P:proteolysis"/>
    <property type="evidence" value="ECO:0007669"/>
    <property type="project" value="UniProtKB-KW"/>
</dbReference>
<sequence>MKFSALAFLGAATVVAADLSILSTKDDCNSIKDKGECVSSKDGDESCVWCECQAVPSVCVSKDQADSLPPGVFECSSPDGEFYFVEDKVHHLKENPMEKGSDFCDPASKSISGYMDISGSKYDENGENKHLFFWMFEKRNANLIESKEEIPFVVWLTGGPGCSSTLALLTENGPCSVNSDGESTTTNPYSWTEAAHVLWLDQPAGVGYSYGTESDTGEEMVAEDAYYFLQAFFQSHPEYAKSPLFIIGESYGGHYVPAISHRVWKGNQEKVKNTIELNFGGLAIGNGLTNPEEQYKWYPEMVYHNSHNITVVSESVYEAMKAAVPKCTALIHKCNSGDGPIADFACQGAFIACNLGLTSPYQATGLNPYDISKKCEHPPLCYDFSQVGKFLNLESTKKTLNVDEKHSHHWDSCNYGINMKFHHDWMTDFSGYVSDLLDAGFPALIYAGDLDFICNYLGNKAWTLGLDWKHKDEFNAAEVHEWKKAGLARTSNGFTFLQVYDGGHMVPSDQPENSLEMLKVFLSGGKF</sequence>
<reference evidence="8" key="1">
    <citation type="submission" date="2023-08" db="EMBL/GenBank/DDBJ databases">
        <authorList>
            <person name="Audoor S."/>
            <person name="Bilcke G."/>
        </authorList>
    </citation>
    <scope>NUCLEOTIDE SEQUENCE</scope>
</reference>
<comment type="similarity">
    <text evidence="1 7">Belongs to the peptidase S10 family.</text>
</comment>
<evidence type="ECO:0000256" key="5">
    <source>
        <dbReference type="ARBA" id="ARBA00022801"/>
    </source>
</evidence>
<dbReference type="PROSITE" id="PS00560">
    <property type="entry name" value="CARBOXYPEPT_SER_HIS"/>
    <property type="match status" value="1"/>
</dbReference>
<dbReference type="PANTHER" id="PTHR11802">
    <property type="entry name" value="SERINE PROTEASE FAMILY S10 SERINE CARBOXYPEPTIDASE"/>
    <property type="match status" value="1"/>
</dbReference>
<evidence type="ECO:0000313" key="8">
    <source>
        <dbReference type="EMBL" id="CAJ1959040.1"/>
    </source>
</evidence>
<keyword evidence="6" id="KW-0325">Glycoprotein</keyword>
<evidence type="ECO:0000313" key="9">
    <source>
        <dbReference type="Proteomes" id="UP001295423"/>
    </source>
</evidence>
<keyword evidence="2 7" id="KW-0121">Carboxypeptidase</keyword>
<dbReference type="PRINTS" id="PR00724">
    <property type="entry name" value="CRBOXYPTASEC"/>
</dbReference>
<dbReference type="EMBL" id="CAKOGP040001980">
    <property type="protein sequence ID" value="CAJ1959040.1"/>
    <property type="molecule type" value="Genomic_DNA"/>
</dbReference>
<keyword evidence="5 7" id="KW-0378">Hydrolase</keyword>
<feature type="signal peptide" evidence="7">
    <location>
        <begin position="1"/>
        <end position="17"/>
    </location>
</feature>
<proteinExistence type="inferred from homology"/>
<dbReference type="Proteomes" id="UP001295423">
    <property type="component" value="Unassembled WGS sequence"/>
</dbReference>